<gene>
    <name evidence="1" type="ORF">FHR65_002425</name>
</gene>
<sequence length="139" mass="15512">MTEPPISKKQFSEHVVTLLAGKDSAVVEAGKLTTFAWKRLCFEREDSLLLKFDRNGEKSVLPLPYEEFFVDEAHVSNSLEGSCVTPSDRILIKKKSPGYQGPVEFQRVARAVGWSRGRIWESGQARHAVAQEYVGIGTS</sequence>
<accession>A0AB73GXM4</accession>
<reference evidence="1" key="1">
    <citation type="submission" date="2020-08" db="EMBL/GenBank/DDBJ databases">
        <title>Studying the diversity of plant-associated saprophytic bacteria and their role in host health and plant-pathogen interactions.</title>
        <authorList>
            <person name="Potnis N."/>
        </authorList>
    </citation>
    <scope>NUCLEOTIDE SEQUENCE</scope>
    <source>
        <strain evidence="1">F21</strain>
    </source>
</reference>
<dbReference type="RefSeq" id="WP_260294065.1">
    <property type="nucleotide sequence ID" value="NZ_JACIIQ010000008.1"/>
</dbReference>
<proteinExistence type="predicted"/>
<name>A0AB73GXM4_9XANT</name>
<evidence type="ECO:0000313" key="1">
    <source>
        <dbReference type="EMBL" id="MBB5670860.1"/>
    </source>
</evidence>
<dbReference type="AlphaFoldDB" id="A0AB73GXM4"/>
<protein>
    <submittedName>
        <fullName evidence="1">Uncharacterized protein</fullName>
    </submittedName>
</protein>
<comment type="caution">
    <text evidence="1">The sequence shown here is derived from an EMBL/GenBank/DDBJ whole genome shotgun (WGS) entry which is preliminary data.</text>
</comment>
<organism evidence="1">
    <name type="scientific">Xanthomonas arboricola</name>
    <dbReference type="NCBI Taxonomy" id="56448"/>
    <lineage>
        <taxon>Bacteria</taxon>
        <taxon>Pseudomonadati</taxon>
        <taxon>Pseudomonadota</taxon>
        <taxon>Gammaproteobacteria</taxon>
        <taxon>Lysobacterales</taxon>
        <taxon>Lysobacteraceae</taxon>
        <taxon>Xanthomonas</taxon>
    </lineage>
</organism>
<dbReference type="EMBL" id="JACIIQ010000008">
    <property type="protein sequence ID" value="MBB5670860.1"/>
    <property type="molecule type" value="Genomic_DNA"/>
</dbReference>
<dbReference type="Proteomes" id="UP000528595">
    <property type="component" value="Unassembled WGS sequence"/>
</dbReference>